<gene>
    <name evidence="2" type="ORF">GJ744_007757</name>
</gene>
<feature type="domain" description="DUF7791" evidence="1">
    <location>
        <begin position="22"/>
        <end position="98"/>
    </location>
</feature>
<dbReference type="EMBL" id="JAACFV010000004">
    <property type="protein sequence ID" value="KAF7513706.1"/>
    <property type="molecule type" value="Genomic_DNA"/>
</dbReference>
<evidence type="ECO:0000313" key="2">
    <source>
        <dbReference type="EMBL" id="KAF7513706.1"/>
    </source>
</evidence>
<sequence length="99" mass="11664">MRRRLENIPTDLETFFEQIIESVEPFYHEKMATTLQIALEARQLAPAAIHKFHDDEYEDEEYALKLLLQPFDSDQVASMQARIKRRLSGRCRGLLEVNK</sequence>
<dbReference type="AlphaFoldDB" id="A0A8H7AV30"/>
<organism evidence="2 3">
    <name type="scientific">Endocarpon pusillum</name>
    <dbReference type="NCBI Taxonomy" id="364733"/>
    <lineage>
        <taxon>Eukaryota</taxon>
        <taxon>Fungi</taxon>
        <taxon>Dikarya</taxon>
        <taxon>Ascomycota</taxon>
        <taxon>Pezizomycotina</taxon>
        <taxon>Eurotiomycetes</taxon>
        <taxon>Chaetothyriomycetidae</taxon>
        <taxon>Verrucariales</taxon>
        <taxon>Verrucariaceae</taxon>
        <taxon>Endocarpon</taxon>
    </lineage>
</organism>
<dbReference type="Proteomes" id="UP000606974">
    <property type="component" value="Unassembled WGS sequence"/>
</dbReference>
<evidence type="ECO:0000313" key="3">
    <source>
        <dbReference type="Proteomes" id="UP000606974"/>
    </source>
</evidence>
<reference evidence="2" key="1">
    <citation type="submission" date="2020-02" db="EMBL/GenBank/DDBJ databases">
        <authorList>
            <person name="Palmer J.M."/>
        </authorList>
    </citation>
    <scope>NUCLEOTIDE SEQUENCE</scope>
    <source>
        <strain evidence="2">EPUS1.4</strain>
        <tissue evidence="2">Thallus</tissue>
    </source>
</reference>
<name>A0A8H7AV30_9EURO</name>
<evidence type="ECO:0000259" key="1">
    <source>
        <dbReference type="Pfam" id="PF25053"/>
    </source>
</evidence>
<dbReference type="Pfam" id="PF25053">
    <property type="entry name" value="DUF7791"/>
    <property type="match status" value="1"/>
</dbReference>
<dbReference type="OrthoDB" id="443402at2759"/>
<proteinExistence type="predicted"/>
<protein>
    <recommendedName>
        <fullName evidence="1">DUF7791 domain-containing protein</fullName>
    </recommendedName>
</protein>
<dbReference type="InterPro" id="IPR056693">
    <property type="entry name" value="DUF7791"/>
</dbReference>
<accession>A0A8H7AV30</accession>
<comment type="caution">
    <text evidence="2">The sequence shown here is derived from an EMBL/GenBank/DDBJ whole genome shotgun (WGS) entry which is preliminary data.</text>
</comment>
<keyword evidence="3" id="KW-1185">Reference proteome</keyword>